<sequence length="39" mass="4662">TVEKTRPNLDLTELRRVIEEIEKIKYDNIKKTCSVIEPF</sequence>
<gene>
    <name evidence="1" type="ORF">RFULGI_LOCUS18215</name>
</gene>
<feature type="non-terminal residue" evidence="1">
    <location>
        <position position="39"/>
    </location>
</feature>
<organism evidence="1 2">
    <name type="scientific">Racocetra fulgida</name>
    <dbReference type="NCBI Taxonomy" id="60492"/>
    <lineage>
        <taxon>Eukaryota</taxon>
        <taxon>Fungi</taxon>
        <taxon>Fungi incertae sedis</taxon>
        <taxon>Mucoromycota</taxon>
        <taxon>Glomeromycotina</taxon>
        <taxon>Glomeromycetes</taxon>
        <taxon>Diversisporales</taxon>
        <taxon>Gigasporaceae</taxon>
        <taxon>Racocetra</taxon>
    </lineage>
</organism>
<name>A0A9N9PAF2_9GLOM</name>
<dbReference type="EMBL" id="CAJVPZ010078017">
    <property type="protein sequence ID" value="CAG8805858.1"/>
    <property type="molecule type" value="Genomic_DNA"/>
</dbReference>
<reference evidence="1" key="1">
    <citation type="submission" date="2021-06" db="EMBL/GenBank/DDBJ databases">
        <authorList>
            <person name="Kallberg Y."/>
            <person name="Tangrot J."/>
            <person name="Rosling A."/>
        </authorList>
    </citation>
    <scope>NUCLEOTIDE SEQUENCE</scope>
    <source>
        <strain evidence="1">IN212</strain>
    </source>
</reference>
<proteinExistence type="predicted"/>
<protein>
    <submittedName>
        <fullName evidence="1">3421_t:CDS:1</fullName>
    </submittedName>
</protein>
<comment type="caution">
    <text evidence="1">The sequence shown here is derived from an EMBL/GenBank/DDBJ whole genome shotgun (WGS) entry which is preliminary data.</text>
</comment>
<keyword evidence="2" id="KW-1185">Reference proteome</keyword>
<evidence type="ECO:0000313" key="1">
    <source>
        <dbReference type="EMBL" id="CAG8805858.1"/>
    </source>
</evidence>
<dbReference type="Proteomes" id="UP000789396">
    <property type="component" value="Unassembled WGS sequence"/>
</dbReference>
<evidence type="ECO:0000313" key="2">
    <source>
        <dbReference type="Proteomes" id="UP000789396"/>
    </source>
</evidence>
<accession>A0A9N9PAF2</accession>
<dbReference type="AlphaFoldDB" id="A0A9N9PAF2"/>
<feature type="non-terminal residue" evidence="1">
    <location>
        <position position="1"/>
    </location>
</feature>